<evidence type="ECO:0000256" key="2">
    <source>
        <dbReference type="ARBA" id="ARBA00022598"/>
    </source>
</evidence>
<dbReference type="InterPro" id="IPR045311">
    <property type="entry name" value="LC-FACS_euk"/>
</dbReference>
<evidence type="ECO:0000313" key="18">
    <source>
        <dbReference type="EMBL" id="CDW54728.1"/>
    </source>
</evidence>
<keyword evidence="2 18" id="KW-0436">Ligase</keyword>
<keyword evidence="16" id="KW-0812">Transmembrane</keyword>
<dbReference type="STRING" id="36087.A0A077Z504"/>
<dbReference type="InterPro" id="IPR042099">
    <property type="entry name" value="ANL_N_sf"/>
</dbReference>
<evidence type="ECO:0000256" key="14">
    <source>
        <dbReference type="ARBA" id="ARBA00032120"/>
    </source>
</evidence>
<name>A0A077Z504_TRITR</name>
<reference evidence="18" key="1">
    <citation type="submission" date="2014-01" db="EMBL/GenBank/DDBJ databases">
        <authorList>
            <person name="Aslett M."/>
        </authorList>
    </citation>
    <scope>NUCLEOTIDE SEQUENCE</scope>
</reference>
<proteinExistence type="inferred from homology"/>
<keyword evidence="5" id="KW-0067">ATP-binding</keyword>
<evidence type="ECO:0000256" key="1">
    <source>
        <dbReference type="ARBA" id="ARBA00006432"/>
    </source>
</evidence>
<feature type="transmembrane region" description="Helical" evidence="16">
    <location>
        <begin position="12"/>
        <end position="33"/>
    </location>
</feature>
<dbReference type="Gene3D" id="3.40.50.12780">
    <property type="entry name" value="N-terminal domain of ligase-like"/>
    <property type="match status" value="1"/>
</dbReference>
<dbReference type="EC" id="6.2.1.3" evidence="13"/>
<evidence type="ECO:0000256" key="5">
    <source>
        <dbReference type="ARBA" id="ARBA00022840"/>
    </source>
</evidence>
<dbReference type="GO" id="GO:0016020">
    <property type="term" value="C:membrane"/>
    <property type="evidence" value="ECO:0007669"/>
    <property type="project" value="TreeGrafter"/>
</dbReference>
<comment type="similarity">
    <text evidence="1">Belongs to the ATP-dependent AMP-binding enzyme family.</text>
</comment>
<comment type="catalytic activity">
    <reaction evidence="15">
        <text>hexadecanoate + ATP + CoA = hexadecanoyl-CoA + AMP + diphosphate</text>
        <dbReference type="Rhea" id="RHEA:30751"/>
        <dbReference type="ChEBI" id="CHEBI:7896"/>
        <dbReference type="ChEBI" id="CHEBI:30616"/>
        <dbReference type="ChEBI" id="CHEBI:33019"/>
        <dbReference type="ChEBI" id="CHEBI:57287"/>
        <dbReference type="ChEBI" id="CHEBI:57379"/>
        <dbReference type="ChEBI" id="CHEBI:456215"/>
    </reaction>
    <physiologicalReaction direction="left-to-right" evidence="15">
        <dbReference type="Rhea" id="RHEA:30752"/>
    </physiologicalReaction>
</comment>
<keyword evidence="3" id="KW-0547">Nucleotide-binding</keyword>
<reference evidence="18" key="2">
    <citation type="submission" date="2014-03" db="EMBL/GenBank/DDBJ databases">
        <title>The whipworm genome and dual-species transcriptomics of an intimate host-pathogen interaction.</title>
        <authorList>
            <person name="Foth B.J."/>
            <person name="Tsai I.J."/>
            <person name="Reid A.J."/>
            <person name="Bancroft A.J."/>
            <person name="Nichol S."/>
            <person name="Tracey A."/>
            <person name="Holroyd N."/>
            <person name="Cotton J.A."/>
            <person name="Stanley E.J."/>
            <person name="Zarowiecki M."/>
            <person name="Liu J.Z."/>
            <person name="Huckvale T."/>
            <person name="Cooper P.J."/>
            <person name="Grencis R.K."/>
            <person name="Berriman M."/>
        </authorList>
    </citation>
    <scope>NUCLEOTIDE SEQUENCE [LARGE SCALE GENOMIC DNA]</scope>
</reference>
<accession>A0A077Z504</accession>
<comment type="catalytic activity">
    <reaction evidence="8">
        <text>12-hydroxy-(5Z,8Z,10E,14Z)-eicosatetraenoate + ATP + CoA = 12-hydroxy-(5Z,8Z,10E,14Z)-eicosatetraenoyl-CoA + AMP + diphosphate</text>
        <dbReference type="Rhea" id="RHEA:52112"/>
        <dbReference type="ChEBI" id="CHEBI:30616"/>
        <dbReference type="ChEBI" id="CHEBI:33019"/>
        <dbReference type="ChEBI" id="CHEBI:57287"/>
        <dbReference type="ChEBI" id="CHEBI:90718"/>
        <dbReference type="ChEBI" id="CHEBI:136408"/>
        <dbReference type="ChEBI" id="CHEBI:456215"/>
    </reaction>
    <physiologicalReaction direction="left-to-right" evidence="8">
        <dbReference type="Rhea" id="RHEA:52113"/>
    </physiologicalReaction>
</comment>
<evidence type="ECO:0000256" key="9">
    <source>
        <dbReference type="ARBA" id="ARBA00024532"/>
    </source>
</evidence>
<dbReference type="OrthoDB" id="1700726at2759"/>
<evidence type="ECO:0000256" key="16">
    <source>
        <dbReference type="SAM" id="Phobius"/>
    </source>
</evidence>
<dbReference type="CDD" id="cd05927">
    <property type="entry name" value="LC-FACS_euk"/>
    <property type="match status" value="1"/>
</dbReference>
<evidence type="ECO:0000256" key="11">
    <source>
        <dbReference type="ARBA" id="ARBA00024565"/>
    </source>
</evidence>
<evidence type="ECO:0000256" key="7">
    <source>
        <dbReference type="ARBA" id="ARBA00024484"/>
    </source>
</evidence>
<evidence type="ECO:0000256" key="12">
    <source>
        <dbReference type="ARBA" id="ARBA00026113"/>
    </source>
</evidence>
<comment type="catalytic activity">
    <reaction evidence="9">
        <text>15-hydroxy-(5Z,8Z,11Z,13E)-eicosatetraenoate + ATP + CoA = 15-hydroxy-(5Z,8Z,11Z,13E)-eicosatetraenoyl-CoA + AMP + diphosphate</text>
        <dbReference type="Rhea" id="RHEA:52116"/>
        <dbReference type="ChEBI" id="CHEBI:30616"/>
        <dbReference type="ChEBI" id="CHEBI:33019"/>
        <dbReference type="ChEBI" id="CHEBI:57287"/>
        <dbReference type="ChEBI" id="CHEBI:78832"/>
        <dbReference type="ChEBI" id="CHEBI:136409"/>
        <dbReference type="ChEBI" id="CHEBI:456215"/>
    </reaction>
    <physiologicalReaction direction="left-to-right" evidence="9">
        <dbReference type="Rhea" id="RHEA:52117"/>
    </physiologicalReaction>
</comment>
<keyword evidence="4" id="KW-0276">Fatty acid metabolism</keyword>
<comment type="catalytic activity">
    <reaction evidence="7">
        <text>a long-chain fatty acid + ATP + CoA = a long-chain fatty acyl-CoA + AMP + diphosphate</text>
        <dbReference type="Rhea" id="RHEA:15421"/>
        <dbReference type="ChEBI" id="CHEBI:30616"/>
        <dbReference type="ChEBI" id="CHEBI:33019"/>
        <dbReference type="ChEBI" id="CHEBI:57287"/>
        <dbReference type="ChEBI" id="CHEBI:57560"/>
        <dbReference type="ChEBI" id="CHEBI:83139"/>
        <dbReference type="ChEBI" id="CHEBI:456215"/>
        <dbReference type="EC" id="6.2.1.3"/>
    </reaction>
    <physiologicalReaction direction="left-to-right" evidence="7">
        <dbReference type="Rhea" id="RHEA:15422"/>
    </physiologicalReaction>
</comment>
<dbReference type="PANTHER" id="PTHR43272">
    <property type="entry name" value="LONG-CHAIN-FATTY-ACID--COA LIGASE"/>
    <property type="match status" value="1"/>
</dbReference>
<comment type="catalytic activity">
    <reaction evidence="10">
        <text>(5Z,8Z,11Z,14Z)-eicosatetraenoate + ATP + CoA = (5Z,8Z,11Z,14Z)-eicosatetraenoyl-CoA + AMP + diphosphate</text>
        <dbReference type="Rhea" id="RHEA:19713"/>
        <dbReference type="ChEBI" id="CHEBI:30616"/>
        <dbReference type="ChEBI" id="CHEBI:32395"/>
        <dbReference type="ChEBI" id="CHEBI:33019"/>
        <dbReference type="ChEBI" id="CHEBI:57287"/>
        <dbReference type="ChEBI" id="CHEBI:57368"/>
        <dbReference type="ChEBI" id="CHEBI:456215"/>
        <dbReference type="EC" id="6.2.1.15"/>
    </reaction>
    <physiologicalReaction direction="left-to-right" evidence="10">
        <dbReference type="Rhea" id="RHEA:19714"/>
    </physiologicalReaction>
</comment>
<dbReference type="AlphaFoldDB" id="A0A077Z504"/>
<evidence type="ECO:0000256" key="8">
    <source>
        <dbReference type="ARBA" id="ARBA00024495"/>
    </source>
</evidence>
<dbReference type="GO" id="GO:0005524">
    <property type="term" value="F:ATP binding"/>
    <property type="evidence" value="ECO:0007669"/>
    <property type="project" value="UniProtKB-KW"/>
</dbReference>
<comment type="catalytic activity">
    <reaction evidence="6">
        <text>5-hydroxy-(6E,8Z,11Z,14Z)-eicosatetraenoate + ATP + CoA = 5-hydroxy-(6E,8Z,11Z,14Z)-eicosatetraenoyl-CoA + AMP + diphosphate</text>
        <dbReference type="Rhea" id="RHEA:52108"/>
        <dbReference type="ChEBI" id="CHEBI:30616"/>
        <dbReference type="ChEBI" id="CHEBI:33019"/>
        <dbReference type="ChEBI" id="CHEBI:57287"/>
        <dbReference type="ChEBI" id="CHEBI:65341"/>
        <dbReference type="ChEBI" id="CHEBI:136407"/>
        <dbReference type="ChEBI" id="CHEBI:456215"/>
    </reaction>
    <physiologicalReaction direction="left-to-right" evidence="6">
        <dbReference type="Rhea" id="RHEA:52109"/>
    </physiologicalReaction>
</comment>
<evidence type="ECO:0000256" key="6">
    <source>
        <dbReference type="ARBA" id="ARBA00024469"/>
    </source>
</evidence>
<evidence type="ECO:0000256" key="3">
    <source>
        <dbReference type="ARBA" id="ARBA00022741"/>
    </source>
</evidence>
<keyword evidence="19" id="KW-1185">Reference proteome</keyword>
<evidence type="ECO:0000256" key="4">
    <source>
        <dbReference type="ARBA" id="ARBA00022832"/>
    </source>
</evidence>
<comment type="catalytic activity">
    <reaction evidence="11">
        <text>(E)-hexadec-2-enoate + ATP + CoA = (2E)-hexadecenoyl-CoA + AMP + diphosphate</text>
        <dbReference type="Rhea" id="RHEA:36139"/>
        <dbReference type="ChEBI" id="CHEBI:30616"/>
        <dbReference type="ChEBI" id="CHEBI:33019"/>
        <dbReference type="ChEBI" id="CHEBI:57287"/>
        <dbReference type="ChEBI" id="CHEBI:61526"/>
        <dbReference type="ChEBI" id="CHEBI:72745"/>
        <dbReference type="ChEBI" id="CHEBI:456215"/>
    </reaction>
    <physiologicalReaction direction="left-to-right" evidence="11">
        <dbReference type="Rhea" id="RHEA:36140"/>
    </physiologicalReaction>
</comment>
<keyword evidence="16" id="KW-0472">Membrane</keyword>
<evidence type="ECO:0000256" key="15">
    <source>
        <dbReference type="ARBA" id="ARBA00049139"/>
    </source>
</evidence>
<dbReference type="PANTHER" id="PTHR43272:SF107">
    <property type="entry name" value="LONG-CHAIN-FATTY-ACID--COA LIGASE 5"/>
    <property type="match status" value="1"/>
</dbReference>
<dbReference type="GO" id="GO:0047676">
    <property type="term" value="F:arachidonate-CoA ligase activity"/>
    <property type="evidence" value="ECO:0007669"/>
    <property type="project" value="UniProtKB-EC"/>
</dbReference>
<evidence type="ECO:0000259" key="17">
    <source>
        <dbReference type="Pfam" id="PF00501"/>
    </source>
</evidence>
<organism evidence="18 19">
    <name type="scientific">Trichuris trichiura</name>
    <name type="common">Whipworm</name>
    <name type="synonym">Trichocephalus trichiurus</name>
    <dbReference type="NCBI Taxonomy" id="36087"/>
    <lineage>
        <taxon>Eukaryota</taxon>
        <taxon>Metazoa</taxon>
        <taxon>Ecdysozoa</taxon>
        <taxon>Nematoda</taxon>
        <taxon>Enoplea</taxon>
        <taxon>Dorylaimia</taxon>
        <taxon>Trichinellida</taxon>
        <taxon>Trichuridae</taxon>
        <taxon>Trichuris</taxon>
    </lineage>
</organism>
<dbReference type="Pfam" id="PF00501">
    <property type="entry name" value="AMP-binding"/>
    <property type="match status" value="1"/>
</dbReference>
<dbReference type="EC" id="6.2.1.15" evidence="12"/>
<sequence length="719" mass="79985">MLDSLADLVASSFPVLTAVVAMTVGAAAFYFGLGGNGGKKITTYVSDLDEQSILHSEKERSRISWLCDDGELKLFLYPDVRTVYDAIRRGLKVTNNGPCLGYRKLTPEGTRPYAWLSYGEVIESSEGLAKYFLHLGISPGQDTFIGIYSRNRPEVMCTFDVDELWVISEQATYVYSMVNVPLYDTLGNEAVCYIIHQSLTLFISIQCGSPLYFSAEIQLIICDTPKKATNLFRHLGSTENLRFVIIMDPIDQTVIDHGASIGVKVLQFDQCVRQGCTIADAPPPTPPEPDDLCTVCYTSGTTDRPKGVMLTHANIVADGTVESAFCAHPITKDDIMISYLPLAHMFERLMEICLMMKGSKIGYYSGDVRKLADDMKALKPTLFPVVPRLMNRVYDQVQLKVSGNVLKKFIFDLAMRCKGEDVKKAILRKNSIWDLLVFKNVRAEFGDNLSLIISGSAPVSAEVLNFFRICFACVVCEGYGQTECVAAASLTLEGDDVAGQVGPPCPANLIKLVDVPEMNYFAEDDCGEICLKGPNVFKGYYKEPEKTAEVIDSDGWLHTGDIGCWTDRGTLRLIDRKKHIFKLAQGEYIAPEKLENVYLHSKFISQIFVHGDSLKSCLVAVVVPNMEFLSKHLTEELNMQNIPADLNSSEAVKKLILNDMHELGKKSGLCSFEQVKDIYISSEPFTVENNLLTPTLKSKRPVLRNHFSKQISKMYESLS</sequence>
<keyword evidence="4" id="KW-0443">Lipid metabolism</keyword>
<dbReference type="GO" id="GO:0005783">
    <property type="term" value="C:endoplasmic reticulum"/>
    <property type="evidence" value="ECO:0007669"/>
    <property type="project" value="TreeGrafter"/>
</dbReference>
<evidence type="ECO:0000256" key="13">
    <source>
        <dbReference type="ARBA" id="ARBA00026121"/>
    </source>
</evidence>
<evidence type="ECO:0000313" key="19">
    <source>
        <dbReference type="Proteomes" id="UP000030665"/>
    </source>
</evidence>
<dbReference type="Proteomes" id="UP000030665">
    <property type="component" value="Unassembled WGS sequence"/>
</dbReference>
<protein>
    <recommendedName>
        <fullName evidence="14">Arachidonate--CoA ligase</fullName>
        <ecNumber evidence="12">6.2.1.15</ecNumber>
        <ecNumber evidence="13">6.2.1.3</ecNumber>
    </recommendedName>
</protein>
<dbReference type="SUPFAM" id="SSF56801">
    <property type="entry name" value="Acetyl-CoA synthetase-like"/>
    <property type="match status" value="1"/>
</dbReference>
<feature type="domain" description="AMP-dependent synthetase/ligase" evidence="17">
    <location>
        <begin position="112"/>
        <end position="541"/>
    </location>
</feature>
<evidence type="ECO:0000256" key="10">
    <source>
        <dbReference type="ARBA" id="ARBA00024548"/>
    </source>
</evidence>
<dbReference type="EMBL" id="HG805913">
    <property type="protein sequence ID" value="CDW54728.1"/>
    <property type="molecule type" value="Genomic_DNA"/>
</dbReference>
<keyword evidence="16" id="KW-1133">Transmembrane helix</keyword>
<gene>
    <name evidence="18" type="ORF">TTRE_0000299801</name>
</gene>
<dbReference type="InterPro" id="IPR000873">
    <property type="entry name" value="AMP-dep_synth/lig_dom"/>
</dbReference>